<keyword evidence="1" id="KW-0378">Hydrolase</keyword>
<dbReference type="STRING" id="561184.SAMN05216376_104255"/>
<organism evidence="1 2">
    <name type="scientific">Mameliella alba</name>
    <dbReference type="NCBI Taxonomy" id="561184"/>
    <lineage>
        <taxon>Bacteria</taxon>
        <taxon>Pseudomonadati</taxon>
        <taxon>Pseudomonadota</taxon>
        <taxon>Alphaproteobacteria</taxon>
        <taxon>Rhodobacterales</taxon>
        <taxon>Roseobacteraceae</taxon>
        <taxon>Mameliella</taxon>
    </lineage>
</organism>
<name>A0A0B3RL51_9RHOB</name>
<gene>
    <name evidence="1" type="primary">hisE_2</name>
    <name evidence="1" type="ORF">OA50_03572</name>
</gene>
<dbReference type="RefSeq" id="WP_043144169.1">
    <property type="nucleotide sequence ID" value="NZ_JSUQ01000014.1"/>
</dbReference>
<dbReference type="AlphaFoldDB" id="A0A0B3RL51"/>
<proteinExistence type="predicted"/>
<accession>A0A0B3RL51</accession>
<dbReference type="OrthoDB" id="7859967at2"/>
<evidence type="ECO:0000313" key="2">
    <source>
        <dbReference type="Proteomes" id="UP000030960"/>
    </source>
</evidence>
<dbReference type="EMBL" id="JSUQ01000014">
    <property type="protein sequence ID" value="KHQ51935.1"/>
    <property type="molecule type" value="Genomic_DNA"/>
</dbReference>
<sequence>MFSDGSDVTLREGEIEETACTCCGAPTTVVTGYLEVGDMSAGWYTVGVTLGTKDHLPLVRLYIGDWTEGAGPGERWGLRIGISRDGPSLLDWPEADMAEARPVFTPLNRAQVLGTPMEAQLWSLLDTILTGDSRL</sequence>
<dbReference type="GO" id="GO:0004636">
    <property type="term" value="F:phosphoribosyl-ATP diphosphatase activity"/>
    <property type="evidence" value="ECO:0007669"/>
    <property type="project" value="UniProtKB-EC"/>
</dbReference>
<comment type="caution">
    <text evidence="1">The sequence shown here is derived from an EMBL/GenBank/DDBJ whole genome shotgun (WGS) entry which is preliminary data.</text>
</comment>
<dbReference type="EC" id="3.6.1.31" evidence="1"/>
<dbReference type="Proteomes" id="UP000030960">
    <property type="component" value="Unassembled WGS sequence"/>
</dbReference>
<reference evidence="1 2" key="1">
    <citation type="submission" date="2014-10" db="EMBL/GenBank/DDBJ databases">
        <title>Genome sequence of Ponticoccus sp. strain UMTAT08 isolated from clonal culture of toxic dinoflagellate Alexandrium tamiyavanichii.</title>
        <authorList>
            <person name="Gan H.Y."/>
            <person name="Muhd D.-D."/>
            <person name="Mohd Noor M.E."/>
            <person name="Yeong Y.S."/>
            <person name="Usup G."/>
        </authorList>
    </citation>
    <scope>NUCLEOTIDE SEQUENCE [LARGE SCALE GENOMIC DNA]</scope>
    <source>
        <strain evidence="1 2">UMTAT08</strain>
    </source>
</reference>
<protein>
    <submittedName>
        <fullName evidence="1">Phosphoribosyl-ATP pyrophosphatase</fullName>
        <ecNumber evidence="1">3.6.1.31</ecNumber>
    </submittedName>
</protein>
<keyword evidence="2" id="KW-1185">Reference proteome</keyword>
<evidence type="ECO:0000313" key="1">
    <source>
        <dbReference type="EMBL" id="KHQ51935.1"/>
    </source>
</evidence>